<dbReference type="EMBL" id="FOLM01000010">
    <property type="protein sequence ID" value="SFD13388.1"/>
    <property type="molecule type" value="Genomic_DNA"/>
</dbReference>
<name>A0A1I1Q0J9_9ACTN</name>
<accession>A0A1I1Q0J9</accession>
<evidence type="ECO:0000313" key="2">
    <source>
        <dbReference type="EMBL" id="SFD13388.1"/>
    </source>
</evidence>
<gene>
    <name evidence="2" type="ORF">SAMN05421773_11056</name>
</gene>
<sequence length="86" mass="9690">MSTTRPSAAFDPAAPLNTRPGMPLGHRSFGAHYDPASTQRVIGRHVYVFRRLPGRLDVWRSELRDARGGYRWTLAHRFATAGKADR</sequence>
<dbReference type="Proteomes" id="UP000199207">
    <property type="component" value="Unassembled WGS sequence"/>
</dbReference>
<evidence type="ECO:0000256" key="1">
    <source>
        <dbReference type="SAM" id="MobiDB-lite"/>
    </source>
</evidence>
<keyword evidence="3" id="KW-1185">Reference proteome</keyword>
<proteinExistence type="predicted"/>
<dbReference type="RefSeq" id="WP_093839901.1">
    <property type="nucleotide sequence ID" value="NZ_FOLM01000010.1"/>
</dbReference>
<dbReference type="STRING" id="910347.SAMN05421773_11056"/>
<protein>
    <submittedName>
        <fullName evidence="2">Uncharacterized protein</fullName>
    </submittedName>
</protein>
<feature type="region of interest" description="Disordered" evidence="1">
    <location>
        <begin position="1"/>
        <end position="30"/>
    </location>
</feature>
<organism evidence="2 3">
    <name type="scientific">Streptomyces aidingensis</name>
    <dbReference type="NCBI Taxonomy" id="910347"/>
    <lineage>
        <taxon>Bacteria</taxon>
        <taxon>Bacillati</taxon>
        <taxon>Actinomycetota</taxon>
        <taxon>Actinomycetes</taxon>
        <taxon>Kitasatosporales</taxon>
        <taxon>Streptomycetaceae</taxon>
        <taxon>Streptomyces</taxon>
    </lineage>
</organism>
<reference evidence="2 3" key="1">
    <citation type="submission" date="2016-10" db="EMBL/GenBank/DDBJ databases">
        <authorList>
            <person name="de Groot N.N."/>
        </authorList>
    </citation>
    <scope>NUCLEOTIDE SEQUENCE [LARGE SCALE GENOMIC DNA]</scope>
    <source>
        <strain evidence="2 3">CGMCC 4.5739</strain>
    </source>
</reference>
<dbReference type="AlphaFoldDB" id="A0A1I1Q0J9"/>
<evidence type="ECO:0000313" key="3">
    <source>
        <dbReference type="Proteomes" id="UP000199207"/>
    </source>
</evidence>